<evidence type="ECO:0000313" key="2">
    <source>
        <dbReference type="Proteomes" id="UP001162992"/>
    </source>
</evidence>
<evidence type="ECO:0000313" key="1">
    <source>
        <dbReference type="EMBL" id="KAJ7556397.1"/>
    </source>
</evidence>
<name>A0ACC2DR15_DIPCM</name>
<protein>
    <submittedName>
        <fullName evidence="1">Uncharacterized protein</fullName>
    </submittedName>
</protein>
<organism evidence="1 2">
    <name type="scientific">Diphasiastrum complanatum</name>
    <name type="common">Issler's clubmoss</name>
    <name type="synonym">Lycopodium complanatum</name>
    <dbReference type="NCBI Taxonomy" id="34168"/>
    <lineage>
        <taxon>Eukaryota</taxon>
        <taxon>Viridiplantae</taxon>
        <taxon>Streptophyta</taxon>
        <taxon>Embryophyta</taxon>
        <taxon>Tracheophyta</taxon>
        <taxon>Lycopodiopsida</taxon>
        <taxon>Lycopodiales</taxon>
        <taxon>Lycopodiaceae</taxon>
        <taxon>Lycopodioideae</taxon>
        <taxon>Diphasiastrum</taxon>
    </lineage>
</organism>
<keyword evidence="2" id="KW-1185">Reference proteome</keyword>
<gene>
    <name evidence="1" type="ORF">O6H91_05G081200</name>
</gene>
<dbReference type="Proteomes" id="UP001162992">
    <property type="component" value="Chromosome 5"/>
</dbReference>
<dbReference type="EMBL" id="CM055096">
    <property type="protein sequence ID" value="KAJ7556397.1"/>
    <property type="molecule type" value="Genomic_DNA"/>
</dbReference>
<sequence length="463" mass="52400">MLNKKTLSRQLVNLVVRMTNTGSTAIFYKWVQIPAEHLFEDSRVCIATQKYVFHVMETCGSTVPGEMKEFLISFKSMFVGEFMERWVLCTSPIISTNLQTLFLKAIITLEDTNWELCMKLDMELEQKQIIHAVEEAIDDILINVDRMACSSFGSIPDYMFSLEAFQFMSKIIDHPVPAYYSPSLKSAFQELALDPKLPDLDEANLEDEAYLTNKHDSVFNFVTNKSIFWNGSLGSISKETRSLHNESYRLKFGKAFAELGKFAAIPPHPTAIFLLGMYKVVSNVTSSIGDIIESTKVSFSNEFSGNRSDQKSQESMETINEDPLQTPLEVSVTPKQDISTVTKLSRLSLTVVLQKEFPGRGTIPTGASAAKYHSEDLKERYECSENISCLPELLNKVKEHLDTGFCQFEDGVEFLKATALSNIDQLINEHSTVNADASTCWKIFVLERQKYKFLEYFASSKFS</sequence>
<accession>A0ACC2DR15</accession>
<proteinExistence type="predicted"/>
<comment type="caution">
    <text evidence="1">The sequence shown here is derived from an EMBL/GenBank/DDBJ whole genome shotgun (WGS) entry which is preliminary data.</text>
</comment>
<reference evidence="2" key="1">
    <citation type="journal article" date="2024" name="Proc. Natl. Acad. Sci. U.S.A.">
        <title>Extraordinary preservation of gene collinearity over three hundred million years revealed in homosporous lycophytes.</title>
        <authorList>
            <person name="Li C."/>
            <person name="Wickell D."/>
            <person name="Kuo L.Y."/>
            <person name="Chen X."/>
            <person name="Nie B."/>
            <person name="Liao X."/>
            <person name="Peng D."/>
            <person name="Ji J."/>
            <person name="Jenkins J."/>
            <person name="Williams M."/>
            <person name="Shu S."/>
            <person name="Plott C."/>
            <person name="Barry K."/>
            <person name="Rajasekar S."/>
            <person name="Grimwood J."/>
            <person name="Han X."/>
            <person name="Sun S."/>
            <person name="Hou Z."/>
            <person name="He W."/>
            <person name="Dai G."/>
            <person name="Sun C."/>
            <person name="Schmutz J."/>
            <person name="Leebens-Mack J.H."/>
            <person name="Li F.W."/>
            <person name="Wang L."/>
        </authorList>
    </citation>
    <scope>NUCLEOTIDE SEQUENCE [LARGE SCALE GENOMIC DNA]</scope>
    <source>
        <strain evidence="2">cv. PW_Plant_1</strain>
    </source>
</reference>